<evidence type="ECO:0000313" key="2">
    <source>
        <dbReference type="Proteomes" id="UP000663872"/>
    </source>
</evidence>
<organism evidence="1 2">
    <name type="scientific">Rotaria socialis</name>
    <dbReference type="NCBI Taxonomy" id="392032"/>
    <lineage>
        <taxon>Eukaryota</taxon>
        <taxon>Metazoa</taxon>
        <taxon>Spiralia</taxon>
        <taxon>Gnathifera</taxon>
        <taxon>Rotifera</taxon>
        <taxon>Eurotatoria</taxon>
        <taxon>Bdelloidea</taxon>
        <taxon>Philodinida</taxon>
        <taxon>Philodinidae</taxon>
        <taxon>Rotaria</taxon>
    </lineage>
</organism>
<name>A0A818RKJ2_9BILA</name>
<sequence length="333" mass="38345">MMLMFVDAYTRITVSLNVAVWNLAVITRELIGLYPISVCLALALRNIPAPLLCVLSSPDQMRSPPDISPFPLQRTSEMPITLNLKRFISVLSSSSFPGTHSGLLHDQSVLVSVIEKRPDRIRTRCVKLLGRILSYNTILDDIYLFSDSQIEERQKAIESIKPQLFDTIANWLDVVSPLKQVEETLLEYYDLANGEILIGEKYDFSGNLDVLDHHPNTIVVDCTGYHSVLFNHISPNNRINRINRMIEYVLICTFIYEDKYVCNELCKYNKNCNTKKFQIIPAVDDTYSTTERKTHITCLITIETQLYEQLSKIKPIKYDYLKENQNEIYDDSF</sequence>
<dbReference type="AlphaFoldDB" id="A0A818RKJ2"/>
<reference evidence="1" key="1">
    <citation type="submission" date="2021-02" db="EMBL/GenBank/DDBJ databases">
        <authorList>
            <person name="Nowell W R."/>
        </authorList>
    </citation>
    <scope>NUCLEOTIDE SEQUENCE</scope>
</reference>
<evidence type="ECO:0000313" key="1">
    <source>
        <dbReference type="EMBL" id="CAF3659236.1"/>
    </source>
</evidence>
<dbReference type="Proteomes" id="UP000663872">
    <property type="component" value="Unassembled WGS sequence"/>
</dbReference>
<comment type="caution">
    <text evidence="1">The sequence shown here is derived from an EMBL/GenBank/DDBJ whole genome shotgun (WGS) entry which is preliminary data.</text>
</comment>
<accession>A0A818RKJ2</accession>
<proteinExistence type="predicted"/>
<protein>
    <submittedName>
        <fullName evidence="1">Uncharacterized protein</fullName>
    </submittedName>
</protein>
<dbReference type="EMBL" id="CAJNYT010004372">
    <property type="protein sequence ID" value="CAF3659236.1"/>
    <property type="molecule type" value="Genomic_DNA"/>
</dbReference>
<gene>
    <name evidence="1" type="ORF">GRG538_LOCUS25643</name>
</gene>